<dbReference type="PANTHER" id="PTHR35546">
    <property type="entry name" value="F-BOX PROTEIN INTERACTION DOMAIN PROTEIN-RELATED"/>
    <property type="match status" value="1"/>
</dbReference>
<feature type="compositionally biased region" description="Polar residues" evidence="1">
    <location>
        <begin position="9"/>
        <end position="22"/>
    </location>
</feature>
<dbReference type="Pfam" id="PF00646">
    <property type="entry name" value="F-box"/>
    <property type="match status" value="1"/>
</dbReference>
<dbReference type="InterPro" id="IPR006527">
    <property type="entry name" value="F-box-assoc_dom_typ1"/>
</dbReference>
<accession>A0AAP0R7E6</accession>
<evidence type="ECO:0000256" key="1">
    <source>
        <dbReference type="SAM" id="MobiDB-lite"/>
    </source>
</evidence>
<keyword evidence="4" id="KW-1185">Reference proteome</keyword>
<dbReference type="Gene3D" id="1.20.1280.50">
    <property type="match status" value="1"/>
</dbReference>
<dbReference type="CDD" id="cd22157">
    <property type="entry name" value="F-box_AtFBW1-like"/>
    <property type="match status" value="1"/>
</dbReference>
<dbReference type="EMBL" id="JBBPBK010000013">
    <property type="protein sequence ID" value="KAK9272055.1"/>
    <property type="molecule type" value="Genomic_DNA"/>
</dbReference>
<dbReference type="Pfam" id="PF07734">
    <property type="entry name" value="FBA_1"/>
    <property type="match status" value="1"/>
</dbReference>
<dbReference type="InterPro" id="IPR001810">
    <property type="entry name" value="F-box_dom"/>
</dbReference>
<dbReference type="SMART" id="SM00256">
    <property type="entry name" value="FBOX"/>
    <property type="match status" value="1"/>
</dbReference>
<protein>
    <recommendedName>
        <fullName evidence="2">F-box domain-containing protein</fullName>
    </recommendedName>
</protein>
<feature type="region of interest" description="Disordered" evidence="1">
    <location>
        <begin position="1"/>
        <end position="22"/>
    </location>
</feature>
<dbReference type="PANTHER" id="PTHR35546:SF134">
    <property type="entry name" value="F-BOX ASSOCIATED DOMAIN-CONTAINING PROTEIN"/>
    <property type="match status" value="1"/>
</dbReference>
<dbReference type="AlphaFoldDB" id="A0AAP0R7E6"/>
<name>A0AAP0R7E6_LIQFO</name>
<dbReference type="SUPFAM" id="SSF81383">
    <property type="entry name" value="F-box domain"/>
    <property type="match status" value="1"/>
</dbReference>
<feature type="domain" description="F-box" evidence="2">
    <location>
        <begin position="30"/>
        <end position="70"/>
    </location>
</feature>
<evidence type="ECO:0000313" key="4">
    <source>
        <dbReference type="Proteomes" id="UP001415857"/>
    </source>
</evidence>
<organism evidence="3 4">
    <name type="scientific">Liquidambar formosana</name>
    <name type="common">Formosan gum</name>
    <dbReference type="NCBI Taxonomy" id="63359"/>
    <lineage>
        <taxon>Eukaryota</taxon>
        <taxon>Viridiplantae</taxon>
        <taxon>Streptophyta</taxon>
        <taxon>Embryophyta</taxon>
        <taxon>Tracheophyta</taxon>
        <taxon>Spermatophyta</taxon>
        <taxon>Magnoliopsida</taxon>
        <taxon>eudicotyledons</taxon>
        <taxon>Gunneridae</taxon>
        <taxon>Pentapetalae</taxon>
        <taxon>Saxifragales</taxon>
        <taxon>Altingiaceae</taxon>
        <taxon>Liquidambar</taxon>
    </lineage>
</organism>
<dbReference type="Proteomes" id="UP001415857">
    <property type="component" value="Unassembled WGS sequence"/>
</dbReference>
<dbReference type="InterPro" id="IPR055290">
    <property type="entry name" value="At3g26010-like"/>
</dbReference>
<gene>
    <name evidence="3" type="ORF">L1049_002424</name>
</gene>
<dbReference type="InterPro" id="IPR017451">
    <property type="entry name" value="F-box-assoc_interact_dom"/>
</dbReference>
<comment type="caution">
    <text evidence="3">The sequence shown here is derived from an EMBL/GenBank/DDBJ whole genome shotgun (WGS) entry which is preliminary data.</text>
</comment>
<sequence>MKAEVATMRSGTVSGTSMSEQQTSADVIAGSDDLLTEILRRLPIKSLLQFKSVSQHWCSLISGPNFSRLRFPNPKSAKGLYLYHPSEQGCLIHFLPFVYESGTVPFRSITFKDPQTPRCFQSCNGLLCVCLVKKSCCGFVMSNTTTWQSTRFVKLGGGFLGFSLAFDPLKSPHYKVVCVRSYYAPLRLFQIEIYSSETGFWRASGDTFAAQDNFLFGGGVFWNGAIHWVSTGGTSLCFDLDEEKFRAMPPMPPIPNGWDRRSISYFGESEGHLHLVQIYHLNEQLDAFTTLTSSVCLTGLLHVFEMERDCSGWFFKYQVNFDMFAEEFPEMIYFGHLVFDILCIIEGETDKEHSYLVLHIPGGAIRYNLKDKTYKKLCNFGVPLKVGKLKSWQFIESLSRV</sequence>
<dbReference type="NCBIfam" id="TIGR01640">
    <property type="entry name" value="F_box_assoc_1"/>
    <property type="match status" value="1"/>
</dbReference>
<dbReference type="InterPro" id="IPR036047">
    <property type="entry name" value="F-box-like_dom_sf"/>
</dbReference>
<proteinExistence type="predicted"/>
<reference evidence="3 4" key="1">
    <citation type="journal article" date="2024" name="Plant J.">
        <title>Genome sequences and population genomics reveal climatic adaptation and genomic divergence between two closely related sweetgum species.</title>
        <authorList>
            <person name="Xu W.Q."/>
            <person name="Ren C.Q."/>
            <person name="Zhang X.Y."/>
            <person name="Comes H.P."/>
            <person name="Liu X.H."/>
            <person name="Li Y.G."/>
            <person name="Kettle C.J."/>
            <person name="Jalonen R."/>
            <person name="Gaisberger H."/>
            <person name="Ma Y.Z."/>
            <person name="Qiu Y.X."/>
        </authorList>
    </citation>
    <scope>NUCLEOTIDE SEQUENCE [LARGE SCALE GENOMIC DNA]</scope>
    <source>
        <strain evidence="3">Hangzhou</strain>
    </source>
</reference>
<evidence type="ECO:0000313" key="3">
    <source>
        <dbReference type="EMBL" id="KAK9272055.1"/>
    </source>
</evidence>
<evidence type="ECO:0000259" key="2">
    <source>
        <dbReference type="SMART" id="SM00256"/>
    </source>
</evidence>